<keyword evidence="2" id="KW-1185">Reference proteome</keyword>
<reference evidence="1" key="2">
    <citation type="submission" date="2020-11" db="EMBL/GenBank/DDBJ databases">
        <authorList>
            <person name="McCartney M.A."/>
            <person name="Auch B."/>
            <person name="Kono T."/>
            <person name="Mallez S."/>
            <person name="Becker A."/>
            <person name="Gohl D.M."/>
            <person name="Silverstein K.A.T."/>
            <person name="Koren S."/>
            <person name="Bechman K.B."/>
            <person name="Herman A."/>
            <person name="Abrahante J.E."/>
            <person name="Garbe J."/>
        </authorList>
    </citation>
    <scope>NUCLEOTIDE SEQUENCE</scope>
    <source>
        <strain evidence="1">Duluth1</strain>
        <tissue evidence="1">Whole animal</tissue>
    </source>
</reference>
<name>A0A9D4C540_DREPO</name>
<gene>
    <name evidence="1" type="ORF">DPMN_060092</name>
</gene>
<dbReference type="AlphaFoldDB" id="A0A9D4C540"/>
<comment type="caution">
    <text evidence="1">The sequence shown here is derived from an EMBL/GenBank/DDBJ whole genome shotgun (WGS) entry which is preliminary data.</text>
</comment>
<evidence type="ECO:0000313" key="1">
    <source>
        <dbReference type="EMBL" id="KAH3717309.1"/>
    </source>
</evidence>
<evidence type="ECO:0000313" key="2">
    <source>
        <dbReference type="Proteomes" id="UP000828390"/>
    </source>
</evidence>
<sequence length="100" mass="11378">MGTSYNLMLVDAGLIPLDKWVLNLMMDEKRRQGVEGSSCCNQEDQRRTCVSYPPFTFLFRLPVAHTPKANRNKTQHWCQKLDLVSSVFQVSSFGRPCVPG</sequence>
<proteinExistence type="predicted"/>
<organism evidence="1 2">
    <name type="scientific">Dreissena polymorpha</name>
    <name type="common">Zebra mussel</name>
    <name type="synonym">Mytilus polymorpha</name>
    <dbReference type="NCBI Taxonomy" id="45954"/>
    <lineage>
        <taxon>Eukaryota</taxon>
        <taxon>Metazoa</taxon>
        <taxon>Spiralia</taxon>
        <taxon>Lophotrochozoa</taxon>
        <taxon>Mollusca</taxon>
        <taxon>Bivalvia</taxon>
        <taxon>Autobranchia</taxon>
        <taxon>Heteroconchia</taxon>
        <taxon>Euheterodonta</taxon>
        <taxon>Imparidentia</taxon>
        <taxon>Neoheterodontei</taxon>
        <taxon>Myida</taxon>
        <taxon>Dreissenoidea</taxon>
        <taxon>Dreissenidae</taxon>
        <taxon>Dreissena</taxon>
    </lineage>
</organism>
<dbReference type="Proteomes" id="UP000828390">
    <property type="component" value="Unassembled WGS sequence"/>
</dbReference>
<reference evidence="1" key="1">
    <citation type="journal article" date="2019" name="bioRxiv">
        <title>The Genome of the Zebra Mussel, Dreissena polymorpha: A Resource for Invasive Species Research.</title>
        <authorList>
            <person name="McCartney M.A."/>
            <person name="Auch B."/>
            <person name="Kono T."/>
            <person name="Mallez S."/>
            <person name="Zhang Y."/>
            <person name="Obille A."/>
            <person name="Becker A."/>
            <person name="Abrahante J.E."/>
            <person name="Garbe J."/>
            <person name="Badalamenti J.P."/>
            <person name="Herman A."/>
            <person name="Mangelson H."/>
            <person name="Liachko I."/>
            <person name="Sullivan S."/>
            <person name="Sone E.D."/>
            <person name="Koren S."/>
            <person name="Silverstein K.A.T."/>
            <person name="Beckman K.B."/>
            <person name="Gohl D.M."/>
        </authorList>
    </citation>
    <scope>NUCLEOTIDE SEQUENCE</scope>
    <source>
        <strain evidence="1">Duluth1</strain>
        <tissue evidence="1">Whole animal</tissue>
    </source>
</reference>
<dbReference type="EMBL" id="JAIWYP010000013">
    <property type="protein sequence ID" value="KAH3717309.1"/>
    <property type="molecule type" value="Genomic_DNA"/>
</dbReference>
<protein>
    <submittedName>
        <fullName evidence="1">Uncharacterized protein</fullName>
    </submittedName>
</protein>
<accession>A0A9D4C540</accession>